<keyword evidence="19" id="KW-0325">Glycoprotein</keyword>
<feature type="region of interest" description="Disordered" evidence="30">
    <location>
        <begin position="800"/>
        <end position="819"/>
    </location>
</feature>
<comment type="subcellular location">
    <subcellularLocation>
        <location evidence="1">Apical cell membrane</location>
        <topology evidence="1">Multi-pass membrane protein</topology>
    </subcellularLocation>
    <subcellularLocation>
        <location evidence="3">Basolateral cell membrane</location>
        <topology evidence="3">Multi-pass membrane protein</topology>
    </subcellularLocation>
    <subcellularLocation>
        <location evidence="2">Cytoplasmic granule</location>
    </subcellularLocation>
    <subcellularLocation>
        <location evidence="4">Endosome membrane</location>
    </subcellularLocation>
    <subcellularLocation>
        <location evidence="20">Golgi apparatus lumen</location>
    </subcellularLocation>
</comment>
<name>A0A8D2LL30_VARKO</name>
<dbReference type="PANTHER" id="PTHR24223">
    <property type="entry name" value="ATP-BINDING CASSETTE SUB-FAMILY C"/>
    <property type="match status" value="1"/>
</dbReference>
<dbReference type="CTD" id="10057"/>
<feature type="transmembrane region" description="Helical" evidence="31">
    <location>
        <begin position="857"/>
        <end position="880"/>
    </location>
</feature>
<dbReference type="InterPro" id="IPR027417">
    <property type="entry name" value="P-loop_NTPase"/>
</dbReference>
<evidence type="ECO:0000256" key="19">
    <source>
        <dbReference type="ARBA" id="ARBA00023180"/>
    </source>
</evidence>
<evidence type="ECO:0000256" key="20">
    <source>
        <dbReference type="ARBA" id="ARBA00023769"/>
    </source>
</evidence>
<dbReference type="GO" id="GO:0016324">
    <property type="term" value="C:apical plasma membrane"/>
    <property type="evidence" value="ECO:0007669"/>
    <property type="project" value="UniProtKB-SubCell"/>
</dbReference>
<accession>A0A8D2LL30</accession>
<dbReference type="GO" id="GO:0005796">
    <property type="term" value="C:Golgi lumen"/>
    <property type="evidence" value="ECO:0007669"/>
    <property type="project" value="UniProtKB-SubCell"/>
</dbReference>
<feature type="region of interest" description="Disordered" evidence="30">
    <location>
        <begin position="503"/>
        <end position="537"/>
    </location>
</feature>
<dbReference type="FunFam" id="3.40.50.300:FF:000605">
    <property type="entry name" value="multidrug resistance-associated protein 5 isoform X1"/>
    <property type="match status" value="1"/>
</dbReference>
<dbReference type="GO" id="GO:0005524">
    <property type="term" value="F:ATP binding"/>
    <property type="evidence" value="ECO:0007669"/>
    <property type="project" value="UniProtKB-KW"/>
</dbReference>
<feature type="compositionally biased region" description="Basic and acidic residues" evidence="30">
    <location>
        <begin position="19"/>
        <end position="41"/>
    </location>
</feature>
<dbReference type="CDD" id="cd18592">
    <property type="entry name" value="ABC_6TM_MRP5_8_9_D1"/>
    <property type="match status" value="1"/>
</dbReference>
<feature type="domain" description="ABC transmembrane type-1" evidence="33">
    <location>
        <begin position="182"/>
        <end position="461"/>
    </location>
</feature>
<dbReference type="InterPro" id="IPR036640">
    <property type="entry name" value="ABC1_TM_sf"/>
</dbReference>
<comment type="catalytic activity">
    <reaction evidence="24">
        <text>3',5'-cyclic AMP(in) + ATP + H2O = 3',5'-cyclic AMP(out) + ADP + phosphate + H(+)</text>
        <dbReference type="Rhea" id="RHEA:66184"/>
        <dbReference type="ChEBI" id="CHEBI:15377"/>
        <dbReference type="ChEBI" id="CHEBI:15378"/>
        <dbReference type="ChEBI" id="CHEBI:30616"/>
        <dbReference type="ChEBI" id="CHEBI:43474"/>
        <dbReference type="ChEBI" id="CHEBI:58165"/>
        <dbReference type="ChEBI" id="CHEBI:456216"/>
    </reaction>
    <physiologicalReaction direction="left-to-right" evidence="24">
        <dbReference type="Rhea" id="RHEA:66185"/>
    </physiologicalReaction>
</comment>
<dbReference type="EC" id="7.6.2.2" evidence="6"/>
<dbReference type="InterPro" id="IPR011527">
    <property type="entry name" value="ABC1_TM_dom"/>
</dbReference>
<evidence type="ECO:0000256" key="18">
    <source>
        <dbReference type="ARBA" id="ARBA00023136"/>
    </source>
</evidence>
<feature type="domain" description="ABC transporter" evidence="32">
    <location>
        <begin position="562"/>
        <end position="783"/>
    </location>
</feature>
<dbReference type="GO" id="GO:0010008">
    <property type="term" value="C:endosome membrane"/>
    <property type="evidence" value="ECO:0007669"/>
    <property type="project" value="UniProtKB-SubCell"/>
</dbReference>
<keyword evidence="11" id="KW-0677">Repeat</keyword>
<dbReference type="InterPro" id="IPR050173">
    <property type="entry name" value="ABC_transporter_C-like"/>
</dbReference>
<evidence type="ECO:0000256" key="16">
    <source>
        <dbReference type="ARBA" id="ARBA00022989"/>
    </source>
</evidence>
<evidence type="ECO:0000256" key="29">
    <source>
        <dbReference type="ARBA" id="ARBA00082793"/>
    </source>
</evidence>
<keyword evidence="35" id="KW-1185">Reference proteome</keyword>
<dbReference type="GeneID" id="123019436"/>
<dbReference type="Ensembl" id="ENSVKKT00000023569.1">
    <property type="protein sequence ID" value="ENSVKKP00000022999.1"/>
    <property type="gene ID" value="ENSVKKG00000015281.1"/>
</dbReference>
<dbReference type="InterPro" id="IPR003593">
    <property type="entry name" value="AAA+_ATPase"/>
</dbReference>
<dbReference type="FunFam" id="1.20.1560.10:FF:000015">
    <property type="entry name" value="multidrug resistance-associated protein 5 isoform X1"/>
    <property type="match status" value="1"/>
</dbReference>
<evidence type="ECO:0000256" key="22">
    <source>
        <dbReference type="ARBA" id="ARBA00050661"/>
    </source>
</evidence>
<dbReference type="RefSeq" id="XP_044278251.1">
    <property type="nucleotide sequence ID" value="XM_044422316.1"/>
</dbReference>
<dbReference type="PROSITE" id="PS50893">
    <property type="entry name" value="ABC_TRANSPORTER_2"/>
    <property type="match status" value="2"/>
</dbReference>
<dbReference type="OMA" id="QVTDAWT"/>
<feature type="transmembrane region" description="Helical" evidence="31">
    <location>
        <begin position="1017"/>
        <end position="1036"/>
    </location>
</feature>
<evidence type="ECO:0000259" key="32">
    <source>
        <dbReference type="PROSITE" id="PS50893"/>
    </source>
</evidence>
<evidence type="ECO:0000256" key="8">
    <source>
        <dbReference type="ARBA" id="ARBA00022475"/>
    </source>
</evidence>
<comment type="catalytic activity">
    <reaction evidence="26">
        <text>N-acetyl-L-aspartate(in) + ATP + H2O = N-acetyl-L-aspartate(out) + ADP + phosphate + H(+)</text>
        <dbReference type="Rhea" id="RHEA:66744"/>
        <dbReference type="ChEBI" id="CHEBI:15377"/>
        <dbReference type="ChEBI" id="CHEBI:15378"/>
        <dbReference type="ChEBI" id="CHEBI:16953"/>
        <dbReference type="ChEBI" id="CHEBI:30616"/>
        <dbReference type="ChEBI" id="CHEBI:43474"/>
        <dbReference type="ChEBI" id="CHEBI:456216"/>
    </reaction>
    <physiologicalReaction direction="left-to-right" evidence="26">
        <dbReference type="Rhea" id="RHEA:66745"/>
    </physiologicalReaction>
</comment>
<comment type="catalytic activity">
    <reaction evidence="21">
        <text>ATP + H2O + xenobioticSide 1 = ADP + phosphate + xenobioticSide 2.</text>
        <dbReference type="EC" id="7.6.2.2"/>
    </reaction>
</comment>
<evidence type="ECO:0000256" key="31">
    <source>
        <dbReference type="SAM" id="Phobius"/>
    </source>
</evidence>
<evidence type="ECO:0000256" key="17">
    <source>
        <dbReference type="ARBA" id="ARBA00023034"/>
    </source>
</evidence>
<evidence type="ECO:0000256" key="15">
    <source>
        <dbReference type="ARBA" id="ARBA00022967"/>
    </source>
</evidence>
<comment type="similarity">
    <text evidence="5">Belongs to the ABC transporter superfamily. ABCC family. Conjugate transporter (TC 3.A.1.208) subfamily.</text>
</comment>
<evidence type="ECO:0000256" key="11">
    <source>
        <dbReference type="ARBA" id="ARBA00022737"/>
    </source>
</evidence>
<dbReference type="CDD" id="cd03250">
    <property type="entry name" value="ABCC_MRP_domain1"/>
    <property type="match status" value="1"/>
</dbReference>
<feature type="compositionally biased region" description="Basic residues" evidence="30">
    <location>
        <begin position="516"/>
        <end position="531"/>
    </location>
</feature>
<sequence>MKDIDLGKDYVIPSPGYRNVRERGSLHQREEQDGPKYRRDKHKVECQDALETAARAEGLPLDVPTNSHFGVLDEGHQHYKGKYHHGLNLMKPIRTTSKHPHPLDNAGLFSYMTFSWLTPLARIAYKKGELQTEDVWSLSTHESSEVNCRRLERLWHQELQECGPYDASLRRVVWIFCRTRLIISIVCLMVTQLAGFCGPAFVVKHLLEYTQEAETNLQYSLLLVFGLFMMEIVRSWSLALTWALNYRTGVRLRGAILTMAFKKILKLKNIKEKSLGELINVCSTDGQRMFEAAAVGSLLAGGPVVAILGMVYNVFILGPTGFLGSAVFILFYPAMMFASRLTAYFRRKCVSATDERVQKMNEVLNYIKFIKMYAWVKAFSQNLQKIREEERRILERAGYFQSITVGVAPIVVVIASVVTFSVHMILGYDLTAAQAFTVVTVFNSMTFALKVTPFSVKSLSEASVSVDRFKSLFLMEEVHMVKKKPASPHTAIEVKNATLAWEPSHASVQSSPKMTPKMKKGKISKNKKEKRKLQQHEGQRAMLAEQKGHLLVDSDDPPSPEEGNRHLHLMNTRLQRVLYNIDLEIEKGKLVGICGSVGSGKTSLISAILGQVTLLEGSISVDGTFAYVAQQAWILNATLRDNILFGKELEEERYNTVLNDCCLRPDLAILPNGDLTEIGERGANLSGGQRQRISLARALYSDKSIYILDDPLSALDAHVGNHIFNSAIRKHLKSKTILFITHQLQYLVDCDEVIFMKEGCITERGNHEDLMNLNGDYATIFNNLQLGETPHIEISLKKTTNSSLKRHPEKGTKSGSVKKEKVVKKEEGQLMQVEEKGKGCVPWSVYGVYIRAAGGPVAFLVIMALFVLNVGSTAFSNWWLSYWIKQGSGNTTRMLGNETVVSNSMRDNPDMRYYAGIYALSMGVMLILKAVRGIVFVKGTLRASSRLHDELFRRILRSPMSFFDTTPTGRILNRFSKDMDEVDVRLPFQAEMFIQNVILVFFCVGVISGVFPWFLMAVGPLVILFTILHVVSRVFIRELKRLDNITQSPFLSHITSSIQGLSTIHAYNKGKEFLHRYQELLDDNQAPFYLFSCAMRWLAVRLDIVSIALIATTGLMIVLMHGQISPAYAGLAISYAVQLTGLFQFTVRLASETEARFTSVERINHYIKSLSLEAPARIKNKAPPPDWPQEGEVIFENAEMRYRENLPLVLKKVCFTIKPKEKIGIVGRTGSGKSSLGMALFRLVELSGGCIKIDGVKINDIGLADLRSKLSIIPQEPVLFSGTVRSNLDPFTQYSEEQIWDALERTHMKDCVSQLPMKLESEVMENGENFSVGERQLLCIARALLRRCKILILDEATAAMDTETDLLIQETIREAFADCTMLTIAHRLHTVLGSDRIMVLTQGQVVEFDTPSALLSNENSRFFAMFAAAENKVAVKG</sequence>
<feature type="transmembrane region" description="Helical" evidence="31">
    <location>
        <begin position="222"/>
        <end position="244"/>
    </location>
</feature>
<dbReference type="PROSITE" id="PS00211">
    <property type="entry name" value="ABC_TRANSPORTER_1"/>
    <property type="match status" value="2"/>
</dbReference>
<evidence type="ECO:0000256" key="10">
    <source>
        <dbReference type="ARBA" id="ARBA00022692"/>
    </source>
</evidence>
<comment type="catalytic activity">
    <reaction evidence="25">
        <text>N-acetyl-L-aspartyl-L-glutamyl-L-glutamate(in) + ATP + H2O = N-acetyl-L-aspartyl-L-glutamyl-L-glutamate(out) + ADP + phosphate + H(+)</text>
        <dbReference type="Rhea" id="RHEA:66732"/>
        <dbReference type="ChEBI" id="CHEBI:15377"/>
        <dbReference type="ChEBI" id="CHEBI:15378"/>
        <dbReference type="ChEBI" id="CHEBI:30616"/>
        <dbReference type="ChEBI" id="CHEBI:43474"/>
        <dbReference type="ChEBI" id="CHEBI:76935"/>
        <dbReference type="ChEBI" id="CHEBI:456216"/>
    </reaction>
    <physiologicalReaction direction="left-to-right" evidence="25">
        <dbReference type="Rhea" id="RHEA:66733"/>
    </physiologicalReaction>
</comment>
<dbReference type="SUPFAM" id="SSF52540">
    <property type="entry name" value="P-loop containing nucleoside triphosphate hydrolases"/>
    <property type="match status" value="2"/>
</dbReference>
<keyword evidence="13" id="KW-0967">Endosome</keyword>
<dbReference type="CDD" id="cd03244">
    <property type="entry name" value="ABCC_MRP_domain2"/>
    <property type="match status" value="1"/>
</dbReference>
<dbReference type="FunFam" id="1.20.1560.10:FF:000012">
    <property type="entry name" value="ATP binding cassette subfamily C member 5"/>
    <property type="match status" value="1"/>
</dbReference>
<feature type="region of interest" description="Disordered" evidence="30">
    <location>
        <begin position="15"/>
        <end position="41"/>
    </location>
</feature>
<dbReference type="PROSITE" id="PS50929">
    <property type="entry name" value="ABC_TM1F"/>
    <property type="match status" value="2"/>
</dbReference>
<feature type="transmembrane region" description="Helical" evidence="31">
    <location>
        <begin position="913"/>
        <end position="937"/>
    </location>
</feature>
<feature type="domain" description="ABC transporter" evidence="32">
    <location>
        <begin position="1193"/>
        <end position="1427"/>
    </location>
</feature>
<dbReference type="PANTHER" id="PTHR24223:SF196">
    <property type="entry name" value="ATP-BINDING CASSETTE SUB-FAMILY C MEMBER 5"/>
    <property type="match status" value="1"/>
</dbReference>
<reference evidence="34" key="1">
    <citation type="submission" date="2025-08" db="UniProtKB">
        <authorList>
            <consortium name="Ensembl"/>
        </authorList>
    </citation>
    <scope>IDENTIFICATION</scope>
</reference>
<dbReference type="CDD" id="cd18599">
    <property type="entry name" value="ABC_6TM_MRP5_8_9_D2"/>
    <property type="match status" value="1"/>
</dbReference>
<evidence type="ECO:0000313" key="35">
    <source>
        <dbReference type="Proteomes" id="UP000694545"/>
    </source>
</evidence>
<dbReference type="Gene3D" id="1.20.1560.10">
    <property type="entry name" value="ABC transporter type 1, transmembrane domain"/>
    <property type="match status" value="2"/>
</dbReference>
<reference evidence="34" key="2">
    <citation type="submission" date="2025-09" db="UniProtKB">
        <authorList>
            <consortium name="Ensembl"/>
        </authorList>
    </citation>
    <scope>IDENTIFICATION</scope>
</reference>
<dbReference type="SMART" id="SM00382">
    <property type="entry name" value="AAA"/>
    <property type="match status" value="2"/>
</dbReference>
<feature type="transmembrane region" description="Helical" evidence="31">
    <location>
        <begin position="321"/>
        <end position="338"/>
    </location>
</feature>
<keyword evidence="14" id="KW-0067">ATP-binding</keyword>
<feature type="transmembrane region" description="Helical" evidence="31">
    <location>
        <begin position="432"/>
        <end position="449"/>
    </location>
</feature>
<comment type="catalytic activity">
    <reaction evidence="23">
        <text>N-acetyl-L-aspartyl-L-glutamate(in) + ATP + H2O = N-acetyl-L-aspartyl-L-glutamate(out) + ADP + phosphate + H(+)</text>
        <dbReference type="Rhea" id="RHEA:66728"/>
        <dbReference type="ChEBI" id="CHEBI:15377"/>
        <dbReference type="ChEBI" id="CHEBI:15378"/>
        <dbReference type="ChEBI" id="CHEBI:30616"/>
        <dbReference type="ChEBI" id="CHEBI:43474"/>
        <dbReference type="ChEBI" id="CHEBI:76931"/>
        <dbReference type="ChEBI" id="CHEBI:456216"/>
    </reaction>
    <physiologicalReaction direction="left-to-right" evidence="23">
        <dbReference type="Rhea" id="RHEA:66729"/>
    </physiologicalReaction>
</comment>
<evidence type="ECO:0000256" key="21">
    <source>
        <dbReference type="ARBA" id="ARBA00034018"/>
    </source>
</evidence>
<protein>
    <recommendedName>
        <fullName evidence="28">ATP-binding cassette sub-family C member 5</fullName>
        <ecNumber evidence="6">7.6.2.2</ecNumber>
    </recommendedName>
    <alternativeName>
        <fullName evidence="29">Multidrug resistance-associated protein 5</fullName>
    </alternativeName>
</protein>
<dbReference type="InterPro" id="IPR017871">
    <property type="entry name" value="ABC_transporter-like_CS"/>
</dbReference>
<dbReference type="Gene3D" id="3.40.50.300">
    <property type="entry name" value="P-loop containing nucleotide triphosphate hydrolases"/>
    <property type="match status" value="2"/>
</dbReference>
<feature type="transmembrane region" description="Helical" evidence="31">
    <location>
        <begin position="181"/>
        <end position="202"/>
    </location>
</feature>
<gene>
    <name evidence="34" type="primary">ABCC5</name>
</gene>
<evidence type="ECO:0000256" key="26">
    <source>
        <dbReference type="ARBA" id="ARBA00052708"/>
    </source>
</evidence>
<evidence type="ECO:0000256" key="23">
    <source>
        <dbReference type="ARBA" id="ARBA00050745"/>
    </source>
</evidence>
<evidence type="ECO:0000256" key="30">
    <source>
        <dbReference type="SAM" id="MobiDB-lite"/>
    </source>
</evidence>
<comment type="catalytic activity">
    <reaction evidence="27">
        <text>3',5'-cyclic GMP(in) + ATP + H2O = 3',5'-cyclic GMP(out) + ADP + phosphate + H(+)</text>
        <dbReference type="Rhea" id="RHEA:66188"/>
        <dbReference type="ChEBI" id="CHEBI:15377"/>
        <dbReference type="ChEBI" id="CHEBI:15378"/>
        <dbReference type="ChEBI" id="CHEBI:30616"/>
        <dbReference type="ChEBI" id="CHEBI:43474"/>
        <dbReference type="ChEBI" id="CHEBI:57746"/>
        <dbReference type="ChEBI" id="CHEBI:456216"/>
    </reaction>
    <physiologicalReaction direction="left-to-right" evidence="27">
        <dbReference type="Rhea" id="RHEA:66189"/>
    </physiologicalReaction>
</comment>
<feature type="domain" description="ABC transmembrane type-1" evidence="33">
    <location>
        <begin position="860"/>
        <end position="1155"/>
    </location>
</feature>
<keyword evidence="12" id="KW-0547">Nucleotide-binding</keyword>
<feature type="transmembrane region" description="Helical" evidence="31">
    <location>
        <begin position="293"/>
        <end position="315"/>
    </location>
</feature>
<proteinExistence type="inferred from homology"/>
<evidence type="ECO:0000313" key="34">
    <source>
        <dbReference type="Ensembl" id="ENSVKKP00000022999.1"/>
    </source>
</evidence>
<keyword evidence="15" id="KW-1278">Translocase</keyword>
<keyword evidence="9" id="KW-0597">Phosphoprotein</keyword>
<evidence type="ECO:0000256" key="13">
    <source>
        <dbReference type="ARBA" id="ARBA00022753"/>
    </source>
</evidence>
<evidence type="ECO:0000256" key="12">
    <source>
        <dbReference type="ARBA" id="ARBA00022741"/>
    </source>
</evidence>
<evidence type="ECO:0000256" key="25">
    <source>
        <dbReference type="ARBA" id="ARBA00052576"/>
    </source>
</evidence>
<evidence type="ECO:0000256" key="1">
    <source>
        <dbReference type="ARBA" id="ARBA00004424"/>
    </source>
</evidence>
<dbReference type="Proteomes" id="UP000694545">
    <property type="component" value="Unplaced"/>
</dbReference>
<evidence type="ECO:0000256" key="28">
    <source>
        <dbReference type="ARBA" id="ARBA00069159"/>
    </source>
</evidence>
<dbReference type="GO" id="GO:0016323">
    <property type="term" value="C:basolateral plasma membrane"/>
    <property type="evidence" value="ECO:0007669"/>
    <property type="project" value="UniProtKB-SubCell"/>
</dbReference>
<evidence type="ECO:0000256" key="3">
    <source>
        <dbReference type="ARBA" id="ARBA00004554"/>
    </source>
</evidence>
<dbReference type="InterPro" id="IPR003439">
    <property type="entry name" value="ABC_transporter-like_ATP-bd"/>
</dbReference>
<dbReference type="Pfam" id="PF00005">
    <property type="entry name" value="ABC_tran"/>
    <property type="match status" value="2"/>
</dbReference>
<feature type="transmembrane region" description="Helical" evidence="31">
    <location>
        <begin position="993"/>
        <end position="1011"/>
    </location>
</feature>
<evidence type="ECO:0000256" key="7">
    <source>
        <dbReference type="ARBA" id="ARBA00022448"/>
    </source>
</evidence>
<evidence type="ECO:0000256" key="2">
    <source>
        <dbReference type="ARBA" id="ARBA00004463"/>
    </source>
</evidence>
<keyword evidence="18 31" id="KW-0472">Membrane</keyword>
<keyword evidence="7" id="KW-0813">Transport</keyword>
<evidence type="ECO:0000256" key="6">
    <source>
        <dbReference type="ARBA" id="ARBA00012191"/>
    </source>
</evidence>
<feature type="transmembrane region" description="Helical" evidence="31">
    <location>
        <begin position="1098"/>
        <end position="1121"/>
    </location>
</feature>
<evidence type="ECO:0000256" key="24">
    <source>
        <dbReference type="ARBA" id="ARBA00051604"/>
    </source>
</evidence>
<evidence type="ECO:0000256" key="14">
    <source>
        <dbReference type="ARBA" id="ARBA00022840"/>
    </source>
</evidence>
<evidence type="ECO:0000259" key="33">
    <source>
        <dbReference type="PROSITE" id="PS50929"/>
    </source>
</evidence>
<organism evidence="34 35">
    <name type="scientific">Varanus komodoensis</name>
    <name type="common">Komodo dragon</name>
    <dbReference type="NCBI Taxonomy" id="61221"/>
    <lineage>
        <taxon>Eukaryota</taxon>
        <taxon>Metazoa</taxon>
        <taxon>Chordata</taxon>
        <taxon>Craniata</taxon>
        <taxon>Vertebrata</taxon>
        <taxon>Euteleostomi</taxon>
        <taxon>Lepidosauria</taxon>
        <taxon>Squamata</taxon>
        <taxon>Bifurcata</taxon>
        <taxon>Unidentata</taxon>
        <taxon>Episquamata</taxon>
        <taxon>Toxicofera</taxon>
        <taxon>Anguimorpha</taxon>
        <taxon>Paleoanguimorpha</taxon>
        <taxon>Varanoidea</taxon>
        <taxon>Varanidae</taxon>
        <taxon>Varanus</taxon>
    </lineage>
</organism>
<keyword evidence="16 31" id="KW-1133">Transmembrane helix</keyword>
<feature type="compositionally biased region" description="Basic and acidic residues" evidence="30">
    <location>
        <begin position="809"/>
        <end position="819"/>
    </location>
</feature>
<keyword evidence="8" id="KW-1003">Cell membrane</keyword>
<dbReference type="GO" id="GO:0016887">
    <property type="term" value="F:ATP hydrolysis activity"/>
    <property type="evidence" value="ECO:0007669"/>
    <property type="project" value="InterPro"/>
</dbReference>
<dbReference type="FunFam" id="3.40.50.300:FF:000074">
    <property type="entry name" value="Multidrug resistance-associated protein 5 isoform 1"/>
    <property type="match status" value="1"/>
</dbReference>
<evidence type="ECO:0000256" key="27">
    <source>
        <dbReference type="ARBA" id="ARBA00052963"/>
    </source>
</evidence>
<evidence type="ECO:0000256" key="4">
    <source>
        <dbReference type="ARBA" id="ARBA00004608"/>
    </source>
</evidence>
<dbReference type="SUPFAM" id="SSF90123">
    <property type="entry name" value="ABC transporter transmembrane region"/>
    <property type="match status" value="2"/>
</dbReference>
<keyword evidence="17" id="KW-0333">Golgi apparatus</keyword>
<feature type="transmembrane region" description="Helical" evidence="31">
    <location>
        <begin position="399"/>
        <end position="426"/>
    </location>
</feature>
<dbReference type="GO" id="GO:0008559">
    <property type="term" value="F:ABC-type xenobiotic transporter activity"/>
    <property type="evidence" value="ECO:0007669"/>
    <property type="project" value="UniProtKB-EC"/>
</dbReference>
<evidence type="ECO:0000256" key="9">
    <source>
        <dbReference type="ARBA" id="ARBA00022553"/>
    </source>
</evidence>
<dbReference type="Pfam" id="PF00664">
    <property type="entry name" value="ABC_membrane"/>
    <property type="match status" value="2"/>
</dbReference>
<keyword evidence="10 31" id="KW-0812">Transmembrane</keyword>
<comment type="catalytic activity">
    <reaction evidence="22">
        <text>(2S)-2-[5-amino-1-(beta-D-ribosyl)imidazole-4-carboxamido]succinate(in) + ATP + H2O = (2S)-2-[5-amino-1-(beta-D-ribosyl)imidazole-4-carboxamido]succinate(out) + ADP + phosphate + H(+)</text>
        <dbReference type="Rhea" id="RHEA:66752"/>
        <dbReference type="ChEBI" id="CHEBI:15377"/>
        <dbReference type="ChEBI" id="CHEBI:15378"/>
        <dbReference type="ChEBI" id="CHEBI:30616"/>
        <dbReference type="ChEBI" id="CHEBI:43474"/>
        <dbReference type="ChEBI" id="CHEBI:167466"/>
        <dbReference type="ChEBI" id="CHEBI:456216"/>
    </reaction>
    <physiologicalReaction direction="left-to-right" evidence="22">
        <dbReference type="Rhea" id="RHEA:66753"/>
    </physiologicalReaction>
</comment>
<evidence type="ECO:0000256" key="5">
    <source>
        <dbReference type="ARBA" id="ARBA00009726"/>
    </source>
</evidence>